<dbReference type="GO" id="GO:0005829">
    <property type="term" value="C:cytosol"/>
    <property type="evidence" value="ECO:0007669"/>
    <property type="project" value="TreeGrafter"/>
</dbReference>
<reference evidence="1 2" key="1">
    <citation type="journal article" date="2015" name="Nature">
        <title>rRNA introns, odd ribosomes, and small enigmatic genomes across a large radiation of phyla.</title>
        <authorList>
            <person name="Brown C.T."/>
            <person name="Hug L.A."/>
            <person name="Thomas B.C."/>
            <person name="Sharon I."/>
            <person name="Castelle C.J."/>
            <person name="Singh A."/>
            <person name="Wilkins M.J."/>
            <person name="Williams K.H."/>
            <person name="Banfield J.F."/>
        </authorList>
    </citation>
    <scope>NUCLEOTIDE SEQUENCE [LARGE SCALE GENOMIC DNA]</scope>
</reference>
<dbReference type="InterPro" id="IPR041164">
    <property type="entry name" value="LDcluster4"/>
</dbReference>
<dbReference type="InterPro" id="IPR052341">
    <property type="entry name" value="LOG_family_nucleotidases"/>
</dbReference>
<sequence length="209" mass="23404">MPQDFLDKKIRQISYFGFADAKPGDPLFEEAFECAKFLTSKGYVAINGGGPGTMRAVSEGAKAVNGTAVGVTFYPKDVANYEGRDKNNPFDIEIKTKNYLERTLKLLEMGDAYVIFRGGTGTISEFGMAWGLARLYFGHHKPLILYGEFWNNIIKAFGENMRIRSEELEVFRVVSTPEEAYAAIQIFEGALKRKEGANNEESPFQIKAR</sequence>
<dbReference type="Gene3D" id="3.40.50.450">
    <property type="match status" value="1"/>
</dbReference>
<evidence type="ECO:0008006" key="3">
    <source>
        <dbReference type="Google" id="ProtNLM"/>
    </source>
</evidence>
<name>A0A0G0PTL4_9BACT</name>
<dbReference type="PANTHER" id="PTHR43393:SF3">
    <property type="entry name" value="LYSINE DECARBOXYLASE-LIKE PROTEIN"/>
    <property type="match status" value="1"/>
</dbReference>
<evidence type="ECO:0000313" key="2">
    <source>
        <dbReference type="Proteomes" id="UP000034774"/>
    </source>
</evidence>
<dbReference type="Pfam" id="PF18306">
    <property type="entry name" value="LDcluster4"/>
    <property type="match status" value="1"/>
</dbReference>
<dbReference type="Proteomes" id="UP000034774">
    <property type="component" value="Unassembled WGS sequence"/>
</dbReference>
<accession>A0A0G0PTL4</accession>
<evidence type="ECO:0000313" key="1">
    <source>
        <dbReference type="EMBL" id="KKQ92656.1"/>
    </source>
</evidence>
<protein>
    <recommendedName>
        <fullName evidence="3">Rossmann fold nucleotide-binding protein</fullName>
    </recommendedName>
</protein>
<dbReference type="AlphaFoldDB" id="A0A0G0PTL4"/>
<dbReference type="SUPFAM" id="SSF102405">
    <property type="entry name" value="MCP/YpsA-like"/>
    <property type="match status" value="1"/>
</dbReference>
<organism evidence="1 2">
    <name type="scientific">Candidatus Woesebacteria bacterium GW2011_GWB1_39_10</name>
    <dbReference type="NCBI Taxonomy" id="1618572"/>
    <lineage>
        <taxon>Bacteria</taxon>
        <taxon>Candidatus Woeseibacteriota</taxon>
    </lineage>
</organism>
<comment type="caution">
    <text evidence="1">The sequence shown here is derived from an EMBL/GenBank/DDBJ whole genome shotgun (WGS) entry which is preliminary data.</text>
</comment>
<gene>
    <name evidence="1" type="ORF">UT17_C0001G0035</name>
</gene>
<dbReference type="EMBL" id="LBVU01000001">
    <property type="protein sequence ID" value="KKQ92656.1"/>
    <property type="molecule type" value="Genomic_DNA"/>
</dbReference>
<dbReference type="STRING" id="1618572.UT17_C0001G0035"/>
<proteinExistence type="predicted"/>
<dbReference type="PANTHER" id="PTHR43393">
    <property type="entry name" value="CYTOKININ RIBOSIDE 5'-MONOPHOSPHATE PHOSPHORIBOHYDROLASE"/>
    <property type="match status" value="1"/>
</dbReference>